<dbReference type="Proteomes" id="UP000046395">
    <property type="component" value="Unassembled WGS sequence"/>
</dbReference>
<feature type="transmembrane region" description="Helical" evidence="1">
    <location>
        <begin position="175"/>
        <end position="199"/>
    </location>
</feature>
<keyword evidence="1" id="KW-0812">Transmembrane</keyword>
<evidence type="ECO:0000313" key="4">
    <source>
        <dbReference type="WBParaSite" id="TMUE_2000006361.1"/>
    </source>
</evidence>
<keyword evidence="1" id="KW-0472">Membrane</keyword>
<dbReference type="InterPro" id="IPR007110">
    <property type="entry name" value="Ig-like_dom"/>
</dbReference>
<dbReference type="SUPFAM" id="SSF48726">
    <property type="entry name" value="Immunoglobulin"/>
    <property type="match status" value="1"/>
</dbReference>
<dbReference type="InterPro" id="IPR013783">
    <property type="entry name" value="Ig-like_fold"/>
</dbReference>
<dbReference type="WBParaSite" id="TMUE_2000006361.1">
    <property type="protein sequence ID" value="TMUE_2000006361.1"/>
    <property type="gene ID" value="WBGene00293155"/>
</dbReference>
<organism evidence="3 4">
    <name type="scientific">Trichuris muris</name>
    <name type="common">Mouse whipworm</name>
    <dbReference type="NCBI Taxonomy" id="70415"/>
    <lineage>
        <taxon>Eukaryota</taxon>
        <taxon>Metazoa</taxon>
        <taxon>Ecdysozoa</taxon>
        <taxon>Nematoda</taxon>
        <taxon>Enoplea</taxon>
        <taxon>Dorylaimia</taxon>
        <taxon>Trichinellida</taxon>
        <taxon>Trichuridae</taxon>
        <taxon>Trichuris</taxon>
    </lineage>
</organism>
<evidence type="ECO:0000313" key="3">
    <source>
        <dbReference type="Proteomes" id="UP000046395"/>
    </source>
</evidence>
<dbReference type="AlphaFoldDB" id="A0A5S6QG33"/>
<proteinExistence type="predicted"/>
<sequence>MVTGNNTCFGLHMHRYQPLVHLQAPSGHQIIIQCPAFAEAAKQFGISSPGYSVEWYRLSNDGMRELRINSHRHFPLYIHMPEARLHIFGLQKDIHQGLYYCEVTYSECSRASGYFQLDVLHCNDSEGRNYCTHGDCMMARMNTHFLMMSCICFPRYSGINCTYERSILLDRTYMLWYPVLSSLPMFLMGVYVIHLVPVIRTFIENRSKNQ</sequence>
<dbReference type="Gene3D" id="2.10.25.10">
    <property type="entry name" value="Laminin"/>
    <property type="match status" value="1"/>
</dbReference>
<dbReference type="PROSITE" id="PS50835">
    <property type="entry name" value="IG_LIKE"/>
    <property type="match status" value="1"/>
</dbReference>
<dbReference type="SUPFAM" id="SSF57196">
    <property type="entry name" value="EGF/Laminin"/>
    <property type="match status" value="1"/>
</dbReference>
<keyword evidence="3" id="KW-1185">Reference proteome</keyword>
<dbReference type="Gene3D" id="2.60.40.10">
    <property type="entry name" value="Immunoglobulins"/>
    <property type="match status" value="1"/>
</dbReference>
<protein>
    <submittedName>
        <fullName evidence="4">Ig-like domain-containing protein</fullName>
    </submittedName>
</protein>
<feature type="domain" description="Ig-like" evidence="2">
    <location>
        <begin position="27"/>
        <end position="112"/>
    </location>
</feature>
<accession>A0A5S6QG33</accession>
<name>A0A5S6QG33_TRIMR</name>
<evidence type="ECO:0000256" key="1">
    <source>
        <dbReference type="SAM" id="Phobius"/>
    </source>
</evidence>
<keyword evidence="1" id="KW-1133">Transmembrane helix</keyword>
<evidence type="ECO:0000259" key="2">
    <source>
        <dbReference type="PROSITE" id="PS50835"/>
    </source>
</evidence>
<reference evidence="4" key="1">
    <citation type="submission" date="2019-12" db="UniProtKB">
        <authorList>
            <consortium name="WormBaseParasite"/>
        </authorList>
    </citation>
    <scope>IDENTIFICATION</scope>
</reference>
<dbReference type="InterPro" id="IPR036179">
    <property type="entry name" value="Ig-like_dom_sf"/>
</dbReference>